<dbReference type="PROSITE" id="PS51257">
    <property type="entry name" value="PROKAR_LIPOPROTEIN"/>
    <property type="match status" value="1"/>
</dbReference>
<reference evidence="1 2" key="1">
    <citation type="journal article" date="2018" name="Biotechnol. Adv.">
        <title>Improved genomic resources and new bioinformatic workflow for the carcinogenic parasite Clonorchis sinensis: Biotechnological implications.</title>
        <authorList>
            <person name="Wang D."/>
            <person name="Korhonen P.K."/>
            <person name="Gasser R.B."/>
            <person name="Young N.D."/>
        </authorList>
    </citation>
    <scope>NUCLEOTIDE SEQUENCE [LARGE SCALE GENOMIC DNA]</scope>
    <source>
        <strain evidence="1">Cs-k2</strain>
    </source>
</reference>
<keyword evidence="2" id="KW-1185">Reference proteome</keyword>
<gene>
    <name evidence="1" type="ORF">CSKR_103113</name>
</gene>
<evidence type="ECO:0000313" key="2">
    <source>
        <dbReference type="Proteomes" id="UP000286415"/>
    </source>
</evidence>
<proteinExistence type="predicted"/>
<dbReference type="EMBL" id="NIRI02000042">
    <property type="protein sequence ID" value="KAG5450268.1"/>
    <property type="molecule type" value="Genomic_DNA"/>
</dbReference>
<protein>
    <submittedName>
        <fullName evidence="1">Uncharacterized protein</fullName>
    </submittedName>
</protein>
<dbReference type="AlphaFoldDB" id="A0A3R7FX22"/>
<comment type="caution">
    <text evidence="1">The sequence shown here is derived from an EMBL/GenBank/DDBJ whole genome shotgun (WGS) entry which is preliminary data.</text>
</comment>
<name>A0A3R7FX22_CLOSI</name>
<organism evidence="1 2">
    <name type="scientific">Clonorchis sinensis</name>
    <name type="common">Chinese liver fluke</name>
    <dbReference type="NCBI Taxonomy" id="79923"/>
    <lineage>
        <taxon>Eukaryota</taxon>
        <taxon>Metazoa</taxon>
        <taxon>Spiralia</taxon>
        <taxon>Lophotrochozoa</taxon>
        <taxon>Platyhelminthes</taxon>
        <taxon>Trematoda</taxon>
        <taxon>Digenea</taxon>
        <taxon>Opisthorchiida</taxon>
        <taxon>Opisthorchiata</taxon>
        <taxon>Opisthorchiidae</taxon>
        <taxon>Clonorchis</taxon>
    </lineage>
</organism>
<evidence type="ECO:0000313" key="1">
    <source>
        <dbReference type="EMBL" id="KAG5450268.1"/>
    </source>
</evidence>
<sequence length="163" mass="18182">MAVRTSPLLKLSSTCLAAASKFFGSVLFLTFSGCRPPERHKRKKGLSKFSARGSKLASARIRIKKASNSALNWVLGVAWATVRGRLFHAANTRNEKFCLIKVCALSLKIFLPCLRRLLGVDDTPGEKVKHRETRFIVHGFKTNDHFRSSPLDMLNEDNVVLAN</sequence>
<dbReference type="Proteomes" id="UP000286415">
    <property type="component" value="Unassembled WGS sequence"/>
</dbReference>
<reference evidence="1 2" key="2">
    <citation type="journal article" date="2021" name="Genomics">
        <title>High-quality reference genome for Clonorchis sinensis.</title>
        <authorList>
            <person name="Young N.D."/>
            <person name="Stroehlein A.J."/>
            <person name="Kinkar L."/>
            <person name="Wang T."/>
            <person name="Sohn W.M."/>
            <person name="Chang B.C.H."/>
            <person name="Kaur P."/>
            <person name="Weisz D."/>
            <person name="Dudchenko O."/>
            <person name="Aiden E.L."/>
            <person name="Korhonen P.K."/>
            <person name="Gasser R.B."/>
        </authorList>
    </citation>
    <scope>NUCLEOTIDE SEQUENCE [LARGE SCALE GENOMIC DNA]</scope>
    <source>
        <strain evidence="1">Cs-k2</strain>
    </source>
</reference>
<dbReference type="InParanoid" id="A0A3R7FX22"/>
<accession>A0A3R7FX22</accession>